<evidence type="ECO:0000256" key="2">
    <source>
        <dbReference type="SAM" id="MobiDB-lite"/>
    </source>
</evidence>
<accession>A0A0M7BDA6</accession>
<dbReference type="RefSeq" id="WP_055663927.1">
    <property type="nucleotide sequence ID" value="NZ_CYPR01000162.1"/>
</dbReference>
<keyword evidence="1" id="KW-0574">Periplasm</keyword>
<keyword evidence="1" id="KW-0131">Cell cycle</keyword>
<comment type="subcellular location">
    <subcellularLocation>
        <location evidence="1">Periplasm</location>
    </subcellularLocation>
</comment>
<dbReference type="InterPro" id="IPR034706">
    <property type="entry name" value="CpoB"/>
</dbReference>
<dbReference type="InterPro" id="IPR014162">
    <property type="entry name" value="CpoB_C"/>
</dbReference>
<dbReference type="Pfam" id="PF13432">
    <property type="entry name" value="TPR_16"/>
    <property type="match status" value="1"/>
</dbReference>
<proteinExistence type="inferred from homology"/>
<dbReference type="GO" id="GO:0030288">
    <property type="term" value="C:outer membrane-bounded periplasmic space"/>
    <property type="evidence" value="ECO:0007669"/>
    <property type="project" value="UniProtKB-UniRule"/>
</dbReference>
<reference evidence="3 4" key="1">
    <citation type="submission" date="2015-09" db="EMBL/GenBank/DDBJ databases">
        <authorList>
            <person name="Jackson K.R."/>
            <person name="Lunt B.L."/>
            <person name="Fisher J.N.B."/>
            <person name="Gardner A.V."/>
            <person name="Bailey M.E."/>
            <person name="Deus L.M."/>
            <person name="Earl A.S."/>
            <person name="Gibby P.D."/>
            <person name="Hartmann K.A."/>
            <person name="Liu J.E."/>
            <person name="Manci A.M."/>
            <person name="Nielsen D.A."/>
            <person name="Solomon M.B."/>
            <person name="Breakwell D.P."/>
            <person name="Burnett S.H."/>
            <person name="Grose J.H."/>
        </authorList>
    </citation>
    <scope>NUCLEOTIDE SEQUENCE [LARGE SCALE GENOMIC DNA]</scope>
    <source>
        <strain evidence="3 4">CECT 7799</strain>
    </source>
</reference>
<dbReference type="InterPro" id="IPR019734">
    <property type="entry name" value="TPR_rpt"/>
</dbReference>
<organism evidence="3 4">
    <name type="scientific">Jannaschia seosinensis</name>
    <dbReference type="NCBI Taxonomy" id="313367"/>
    <lineage>
        <taxon>Bacteria</taxon>
        <taxon>Pseudomonadati</taxon>
        <taxon>Pseudomonadota</taxon>
        <taxon>Alphaproteobacteria</taxon>
        <taxon>Rhodobacterales</taxon>
        <taxon>Roseobacteraceae</taxon>
        <taxon>Jannaschia</taxon>
    </lineage>
</organism>
<dbReference type="Proteomes" id="UP000049455">
    <property type="component" value="Unassembled WGS sequence"/>
</dbReference>
<dbReference type="GO" id="GO:0043093">
    <property type="term" value="P:FtsZ-dependent cytokinesis"/>
    <property type="evidence" value="ECO:0007669"/>
    <property type="project" value="UniProtKB-UniRule"/>
</dbReference>
<keyword evidence="1" id="KW-0732">Signal</keyword>
<dbReference type="STRING" id="313367.JSE7799_02510"/>
<dbReference type="Pfam" id="PF13174">
    <property type="entry name" value="TPR_6"/>
    <property type="match status" value="1"/>
</dbReference>
<comment type="similarity">
    <text evidence="1">Belongs to the CpoB family.</text>
</comment>
<keyword evidence="4" id="KW-1185">Reference proteome</keyword>
<gene>
    <name evidence="1" type="primary">cpoB</name>
    <name evidence="3" type="ORF">JSE7799_02510</name>
</gene>
<keyword evidence="1" id="KW-0175">Coiled coil</keyword>
<comment type="function">
    <text evidence="1">Mediates coordination of peptidoglycan synthesis and outer membrane constriction during cell division.</text>
</comment>
<dbReference type="EMBL" id="CYPR01000162">
    <property type="protein sequence ID" value="CUH39782.1"/>
    <property type="molecule type" value="Genomic_DNA"/>
</dbReference>
<keyword evidence="1" id="KW-0132">Cell division</keyword>
<dbReference type="Gene3D" id="1.25.40.10">
    <property type="entry name" value="Tetratricopeptide repeat domain"/>
    <property type="match status" value="1"/>
</dbReference>
<dbReference type="InterPro" id="IPR011990">
    <property type="entry name" value="TPR-like_helical_dom_sf"/>
</dbReference>
<sequence precursor="true">MRARLAIAFVAALAAPVSLPAFAQQDRTQTLADIRQQLAVLNVELQGLRTELNTTGAPNMAVGGSTVLDRVNAIEQELQRLTQATERMEFRIESVSRDGAARIEDLRFQLCELTEECDLTALPNPGPLGEADADDTESPASDGILSTAPTTTGPQLAVSERAEFDAAKTALDSGDTAAAAEAFGRFVTAYPTGPLTGEAQFLRGQALAAENRHAEAARGYLESFSGTPEGPYAARALVGLGTALGALGQRDEACLTLSEVAVRFPDSPAVAQASAAMSGLDCS</sequence>
<dbReference type="NCBIfam" id="TIGR02795">
    <property type="entry name" value="tol_pal_ybgF"/>
    <property type="match status" value="1"/>
</dbReference>
<feature type="region of interest" description="Disordered" evidence="2">
    <location>
        <begin position="121"/>
        <end position="152"/>
    </location>
</feature>
<feature type="signal peptide" evidence="1">
    <location>
        <begin position="1"/>
        <end position="23"/>
    </location>
</feature>
<dbReference type="OrthoDB" id="9763909at2"/>
<feature type="chain" id="PRO_5009984375" description="Cell division coordinator CpoB" evidence="1">
    <location>
        <begin position="24"/>
        <end position="283"/>
    </location>
</feature>
<evidence type="ECO:0000313" key="4">
    <source>
        <dbReference type="Proteomes" id="UP000049455"/>
    </source>
</evidence>
<protein>
    <recommendedName>
        <fullName evidence="1">Cell division coordinator CpoB</fullName>
    </recommendedName>
</protein>
<evidence type="ECO:0000313" key="3">
    <source>
        <dbReference type="EMBL" id="CUH39782.1"/>
    </source>
</evidence>
<dbReference type="AlphaFoldDB" id="A0A0M7BDA6"/>
<feature type="coiled-coil region" evidence="1">
    <location>
        <begin position="31"/>
        <end position="91"/>
    </location>
</feature>
<dbReference type="HAMAP" id="MF_02066">
    <property type="entry name" value="CpoB"/>
    <property type="match status" value="1"/>
</dbReference>
<name>A0A0M7BDA6_9RHOB</name>
<dbReference type="SUPFAM" id="SSF48452">
    <property type="entry name" value="TPR-like"/>
    <property type="match status" value="1"/>
</dbReference>
<evidence type="ECO:0000256" key="1">
    <source>
        <dbReference type="HAMAP-Rule" id="MF_02066"/>
    </source>
</evidence>